<dbReference type="Gene3D" id="3.40.640.10">
    <property type="entry name" value="Type I PLP-dependent aspartate aminotransferase-like (Major domain)"/>
    <property type="match status" value="1"/>
</dbReference>
<proteinExistence type="inferred from homology"/>
<gene>
    <name evidence="4" type="ORF">BKE38_03665</name>
</gene>
<protein>
    <submittedName>
        <fullName evidence="4">Glutamate-1-semialdehyde 2,1-aminomutase</fullName>
    </submittedName>
</protein>
<sequence>MPGDMPRHADLMERARRVIPGGMYGHQSTARLPASFPQFFSRAEGARMWDADGREFIDYMCGYGPNLFGYGFAKVEAAVDAQRALGDSMTGPGPVMVELAEAMVATVAHADWAMFCKNGTDATSMALLVARAHRGRRKIVLARDTYHGAAAWSTPRPGGVLPEDRAHLIYCRYNDPQSLEDAVREAGDDLAGICVTPFRHETFRHQHLPELEFARLARELCDRHDALLILDEVRAGFRLARDCSWHDLGVEPDLSCWGKAIANGHPLSALLGSERAREAAQKPYLTGSFWFSAVPMAAAVATLKEIRESDYLERTIRTGTALRDGLQQQAASHGFSLRQTGPVQMPQILFEEDDDFRLGYAWVEGALKRGIYLHPFHNMFICAALTEADVRETLEKTDLAFADLRRDAPGLQGPPPQIAATVAAMAGDRR</sequence>
<comment type="cofactor">
    <cofactor evidence="1">
        <name>pyridoxal 5'-phosphate</name>
        <dbReference type="ChEBI" id="CHEBI:597326"/>
    </cofactor>
</comment>
<evidence type="ECO:0000256" key="1">
    <source>
        <dbReference type="ARBA" id="ARBA00001933"/>
    </source>
</evidence>
<dbReference type="EMBL" id="MLCO01000023">
    <property type="protein sequence ID" value="ONG58027.1"/>
    <property type="molecule type" value="Genomic_DNA"/>
</dbReference>
<comment type="caution">
    <text evidence="4">The sequence shown here is derived from an EMBL/GenBank/DDBJ whole genome shotgun (WGS) entry which is preliminary data.</text>
</comment>
<dbReference type="Proteomes" id="UP000188879">
    <property type="component" value="Unassembled WGS sequence"/>
</dbReference>
<dbReference type="GO" id="GO:0008483">
    <property type="term" value="F:transaminase activity"/>
    <property type="evidence" value="ECO:0007669"/>
    <property type="project" value="InterPro"/>
</dbReference>
<evidence type="ECO:0000313" key="4">
    <source>
        <dbReference type="EMBL" id="ONG58027.1"/>
    </source>
</evidence>
<dbReference type="Pfam" id="PF00202">
    <property type="entry name" value="Aminotran_3"/>
    <property type="match status" value="1"/>
</dbReference>
<accession>A0A1V2H7J6</accession>
<dbReference type="PROSITE" id="PS00600">
    <property type="entry name" value="AA_TRANSFER_CLASS_3"/>
    <property type="match status" value="1"/>
</dbReference>
<dbReference type="AlphaFoldDB" id="A0A1V2H7J6"/>
<dbReference type="PANTHER" id="PTHR43713:SF3">
    <property type="entry name" value="GLUTAMATE-1-SEMIALDEHYDE 2,1-AMINOMUTASE 1, CHLOROPLASTIC-RELATED"/>
    <property type="match status" value="1"/>
</dbReference>
<dbReference type="InterPro" id="IPR015422">
    <property type="entry name" value="PyrdxlP-dep_Trfase_small"/>
</dbReference>
<evidence type="ECO:0000313" key="5">
    <source>
        <dbReference type="Proteomes" id="UP000188879"/>
    </source>
</evidence>
<dbReference type="GO" id="GO:0030170">
    <property type="term" value="F:pyridoxal phosphate binding"/>
    <property type="evidence" value="ECO:0007669"/>
    <property type="project" value="InterPro"/>
</dbReference>
<dbReference type="InterPro" id="IPR015421">
    <property type="entry name" value="PyrdxlP-dep_Trfase_major"/>
</dbReference>
<dbReference type="InterPro" id="IPR049704">
    <property type="entry name" value="Aminotrans_3_PPA_site"/>
</dbReference>
<evidence type="ECO:0000256" key="2">
    <source>
        <dbReference type="ARBA" id="ARBA00022898"/>
    </source>
</evidence>
<comment type="similarity">
    <text evidence="3">Belongs to the class-III pyridoxal-phosphate-dependent aminotransferase family.</text>
</comment>
<dbReference type="InterPro" id="IPR015424">
    <property type="entry name" value="PyrdxlP-dep_Trfase"/>
</dbReference>
<evidence type="ECO:0000256" key="3">
    <source>
        <dbReference type="RuleBase" id="RU003560"/>
    </source>
</evidence>
<dbReference type="PANTHER" id="PTHR43713">
    <property type="entry name" value="GLUTAMATE-1-SEMIALDEHYDE 2,1-AMINOMUTASE"/>
    <property type="match status" value="1"/>
</dbReference>
<reference evidence="4 5" key="1">
    <citation type="submission" date="2016-10" db="EMBL/GenBank/DDBJ databases">
        <title>Draft Genome sequence of Roseomonas sp. strain M3.</title>
        <authorList>
            <person name="Subhash Y."/>
            <person name="Lee S."/>
        </authorList>
    </citation>
    <scope>NUCLEOTIDE SEQUENCE [LARGE SCALE GENOMIC DNA]</scope>
    <source>
        <strain evidence="4 5">M3</strain>
    </source>
</reference>
<keyword evidence="5" id="KW-1185">Reference proteome</keyword>
<name>A0A1V2H7J6_9PROT</name>
<dbReference type="SUPFAM" id="SSF53383">
    <property type="entry name" value="PLP-dependent transferases"/>
    <property type="match status" value="1"/>
</dbReference>
<organism evidence="4 5">
    <name type="scientific">Teichococcus deserti</name>
    <dbReference type="NCBI Taxonomy" id="1817963"/>
    <lineage>
        <taxon>Bacteria</taxon>
        <taxon>Pseudomonadati</taxon>
        <taxon>Pseudomonadota</taxon>
        <taxon>Alphaproteobacteria</taxon>
        <taxon>Acetobacterales</taxon>
        <taxon>Roseomonadaceae</taxon>
        <taxon>Roseomonas</taxon>
    </lineage>
</organism>
<keyword evidence="2 3" id="KW-0663">Pyridoxal phosphate</keyword>
<dbReference type="Gene3D" id="3.90.1150.10">
    <property type="entry name" value="Aspartate Aminotransferase, domain 1"/>
    <property type="match status" value="1"/>
</dbReference>
<dbReference type="InterPro" id="IPR005814">
    <property type="entry name" value="Aminotrans_3"/>
</dbReference>